<dbReference type="Gene3D" id="3.40.50.300">
    <property type="entry name" value="P-loop containing nucleotide triphosphate hydrolases"/>
    <property type="match status" value="1"/>
</dbReference>
<dbReference type="InterPro" id="IPR027417">
    <property type="entry name" value="P-loop_NTPase"/>
</dbReference>
<dbReference type="EMBL" id="CP120988">
    <property type="protein sequence ID" value="WLQ54006.1"/>
    <property type="molecule type" value="Genomic_DNA"/>
</dbReference>
<evidence type="ECO:0000313" key="2">
    <source>
        <dbReference type="EMBL" id="WLQ54006.1"/>
    </source>
</evidence>
<dbReference type="RefSeq" id="WP_306072533.1">
    <property type="nucleotide sequence ID" value="NZ_CP120988.1"/>
</dbReference>
<keyword evidence="3" id="KW-1185">Reference proteome</keyword>
<dbReference type="InterPro" id="IPR038727">
    <property type="entry name" value="NadR/Ttd14_AAA_dom"/>
</dbReference>
<accession>A0ABY9IFN4</accession>
<evidence type="ECO:0000313" key="3">
    <source>
        <dbReference type="Proteomes" id="UP001235744"/>
    </source>
</evidence>
<reference evidence="2 3" key="1">
    <citation type="submission" date="2023-03" db="EMBL/GenBank/DDBJ databases">
        <title>Isolation and description of six Streptomyces strains from soil environments, able to metabolize different microbial glucans.</title>
        <authorList>
            <person name="Widen T."/>
            <person name="Larsbrink J."/>
        </authorList>
    </citation>
    <scope>NUCLEOTIDE SEQUENCE [LARGE SCALE GENOMIC DNA]</scope>
    <source>
        <strain evidence="2 3">Alt2</strain>
    </source>
</reference>
<feature type="domain" description="NadR/Ttd14 AAA" evidence="1">
    <location>
        <begin position="10"/>
        <end position="195"/>
    </location>
</feature>
<organism evidence="2 3">
    <name type="scientific">Streptomyces poriferorum</name>
    <dbReference type="NCBI Taxonomy" id="2798799"/>
    <lineage>
        <taxon>Bacteria</taxon>
        <taxon>Bacillati</taxon>
        <taxon>Actinomycetota</taxon>
        <taxon>Actinomycetes</taxon>
        <taxon>Kitasatosporales</taxon>
        <taxon>Streptomycetaceae</taxon>
        <taxon>Streptomyces</taxon>
    </lineage>
</organism>
<name>A0ABY9IFN4_9ACTN</name>
<dbReference type="Pfam" id="PF13521">
    <property type="entry name" value="AAA_28"/>
    <property type="match status" value="1"/>
</dbReference>
<gene>
    <name evidence="2" type="ORF">P8A19_00385</name>
</gene>
<proteinExistence type="predicted"/>
<dbReference type="Proteomes" id="UP001235744">
    <property type="component" value="Chromosome"/>
</dbReference>
<dbReference type="SUPFAM" id="SSF52540">
    <property type="entry name" value="P-loop containing nucleoside triphosphate hydrolases"/>
    <property type="match status" value="1"/>
</dbReference>
<sequence length="214" mass="23532">MTTVQYNGLRVAFVGAYGNGKTTLTTRLTQITRLPRTHGSAMRDPLGASGKSLEDCSEAELLQLTVRRFTERRVGEALLPQGFLSDGSVLHEWIYAKVRLALGRFPDENARPAGARRFGASAAFEEVNDQIGQLALSHARQSYDLVVHLPAEVPLADTPRPISEAFRTISDQLLLAELGRADVPFHVIAGSPEERFQECCRLMASCALPEREGR</sequence>
<protein>
    <submittedName>
        <fullName evidence="2">AAA family ATPase</fullName>
    </submittedName>
</protein>
<evidence type="ECO:0000259" key="1">
    <source>
        <dbReference type="Pfam" id="PF13521"/>
    </source>
</evidence>